<sequence>MQRAFLSAIFAGACLVVAIILSPYGSSISRAARSLFSKSSTPAVRTAPISSSLSSLSSPRFNSTMSPTPVYFLSHGGPNIMEDVGHPAYTKLQQIGKEITQKVKPKAVVVFSAHWQAGQDTIQVNTAEMTDLIYDYYGFPPHYYEIKYPNVGSSSLASEVISRLRSAGINAQPVRRGLDHGVFAPFTVAFNPKSNPLNVPIVQVSLFDSDDPDQHYRLGQAVAGLREEGVQIIVSGMAVHNLRDLWSSMGKPGALPYTLSFDQALKDAVETEPEKRQEVMAQLLKRPDARKAHPSFEHLLPIFIGAGAAGKDKGERFWTFPEGSMSWAQFRFGEIAA</sequence>
<name>A0ACC3SEN5_9PEZI</name>
<keyword evidence="2" id="KW-1185">Reference proteome</keyword>
<protein>
    <submittedName>
        <fullName evidence="1">Uncharacterized protein</fullName>
    </submittedName>
</protein>
<evidence type="ECO:0000313" key="2">
    <source>
        <dbReference type="Proteomes" id="UP001320706"/>
    </source>
</evidence>
<dbReference type="EMBL" id="JAMKPW020000015">
    <property type="protein sequence ID" value="KAK8210259.1"/>
    <property type="molecule type" value="Genomic_DNA"/>
</dbReference>
<accession>A0ACC3SEN5</accession>
<reference evidence="1" key="1">
    <citation type="submission" date="2024-02" db="EMBL/GenBank/DDBJ databases">
        <title>Metagenome Assembled Genome of Zalaria obscura JY119.</title>
        <authorList>
            <person name="Vighnesh L."/>
            <person name="Jagadeeshwari U."/>
            <person name="Venkata Ramana C."/>
            <person name="Sasikala C."/>
        </authorList>
    </citation>
    <scope>NUCLEOTIDE SEQUENCE</scope>
    <source>
        <strain evidence="1">JY119</strain>
    </source>
</reference>
<gene>
    <name evidence="1" type="ORF">M8818_003426</name>
</gene>
<dbReference type="Proteomes" id="UP001320706">
    <property type="component" value="Unassembled WGS sequence"/>
</dbReference>
<proteinExistence type="predicted"/>
<evidence type="ECO:0000313" key="1">
    <source>
        <dbReference type="EMBL" id="KAK8210259.1"/>
    </source>
</evidence>
<comment type="caution">
    <text evidence="1">The sequence shown here is derived from an EMBL/GenBank/DDBJ whole genome shotgun (WGS) entry which is preliminary data.</text>
</comment>
<organism evidence="1 2">
    <name type="scientific">Zalaria obscura</name>
    <dbReference type="NCBI Taxonomy" id="2024903"/>
    <lineage>
        <taxon>Eukaryota</taxon>
        <taxon>Fungi</taxon>
        <taxon>Dikarya</taxon>
        <taxon>Ascomycota</taxon>
        <taxon>Pezizomycotina</taxon>
        <taxon>Dothideomycetes</taxon>
        <taxon>Dothideomycetidae</taxon>
        <taxon>Dothideales</taxon>
        <taxon>Zalariaceae</taxon>
        <taxon>Zalaria</taxon>
    </lineage>
</organism>